<keyword evidence="3" id="KW-1185">Reference proteome</keyword>
<feature type="transmembrane region" description="Helical" evidence="1">
    <location>
        <begin position="12"/>
        <end position="32"/>
    </location>
</feature>
<dbReference type="EMBL" id="FZMO01000047">
    <property type="protein sequence ID" value="SNQ46472.1"/>
    <property type="molecule type" value="Genomic_DNA"/>
</dbReference>
<proteinExistence type="predicted"/>
<gene>
    <name evidence="2" type="ORF">FRACA_1400004</name>
</gene>
<evidence type="ECO:0000256" key="1">
    <source>
        <dbReference type="SAM" id="Phobius"/>
    </source>
</evidence>
<feature type="transmembrane region" description="Helical" evidence="1">
    <location>
        <begin position="38"/>
        <end position="59"/>
    </location>
</feature>
<keyword evidence="1" id="KW-0812">Transmembrane</keyword>
<dbReference type="AlphaFoldDB" id="A0A2I2KLC5"/>
<organism evidence="2 3">
    <name type="scientific">Frankia canadensis</name>
    <dbReference type="NCBI Taxonomy" id="1836972"/>
    <lineage>
        <taxon>Bacteria</taxon>
        <taxon>Bacillati</taxon>
        <taxon>Actinomycetota</taxon>
        <taxon>Actinomycetes</taxon>
        <taxon>Frankiales</taxon>
        <taxon>Frankiaceae</taxon>
        <taxon>Frankia</taxon>
    </lineage>
</organism>
<dbReference type="RefSeq" id="WP_101830486.1">
    <property type="nucleotide sequence ID" value="NZ_FZMO01000047.1"/>
</dbReference>
<feature type="transmembrane region" description="Helical" evidence="1">
    <location>
        <begin position="102"/>
        <end position="122"/>
    </location>
</feature>
<protein>
    <submittedName>
        <fullName evidence="2">Uncharacterized protein</fullName>
    </submittedName>
</protein>
<keyword evidence="1" id="KW-1133">Transmembrane helix</keyword>
<keyword evidence="1" id="KW-0472">Membrane</keyword>
<dbReference type="OrthoDB" id="4546196at2"/>
<name>A0A2I2KLC5_9ACTN</name>
<reference evidence="2 3" key="1">
    <citation type="submission" date="2017-06" db="EMBL/GenBank/DDBJ databases">
        <authorList>
            <person name="Kim H.J."/>
            <person name="Triplett B.A."/>
        </authorList>
    </citation>
    <scope>NUCLEOTIDE SEQUENCE [LARGE SCALE GENOMIC DNA]</scope>
    <source>
        <strain evidence="2">FRACA_ARgP5</strain>
    </source>
</reference>
<evidence type="ECO:0000313" key="3">
    <source>
        <dbReference type="Proteomes" id="UP000234331"/>
    </source>
</evidence>
<dbReference type="Proteomes" id="UP000234331">
    <property type="component" value="Unassembled WGS sequence"/>
</dbReference>
<accession>A0A2I2KLC5</accession>
<feature type="transmembrane region" description="Helical" evidence="1">
    <location>
        <begin position="71"/>
        <end position="90"/>
    </location>
</feature>
<evidence type="ECO:0000313" key="2">
    <source>
        <dbReference type="EMBL" id="SNQ46472.1"/>
    </source>
</evidence>
<sequence>MVPTLGGRVQTRLFLLATVGVVLTVLVVPVLPGAGADYGGAFGVLVAVAVLGVGWELIYHGLQQFRWEKDWPTGFGLVTGVNEGLLTWLAARGGLVPGAGGVASSAFAMHFAVVWLGVWLCANGPLRVAVPRWRFHGGRLW</sequence>